<dbReference type="InterPro" id="IPR036188">
    <property type="entry name" value="FAD/NAD-bd_sf"/>
</dbReference>
<dbReference type="Proteomes" id="UP001500751">
    <property type="component" value="Unassembled WGS sequence"/>
</dbReference>
<reference evidence="3" key="1">
    <citation type="journal article" date="2019" name="Int. J. Syst. Evol. Microbiol.">
        <title>The Global Catalogue of Microorganisms (GCM) 10K type strain sequencing project: providing services to taxonomists for standard genome sequencing and annotation.</title>
        <authorList>
            <consortium name="The Broad Institute Genomics Platform"/>
            <consortium name="The Broad Institute Genome Sequencing Center for Infectious Disease"/>
            <person name="Wu L."/>
            <person name="Ma J."/>
        </authorList>
    </citation>
    <scope>NUCLEOTIDE SEQUENCE [LARGE SCALE GENOMIC DNA]</scope>
    <source>
        <strain evidence="3">JCM 16014</strain>
    </source>
</reference>
<gene>
    <name evidence="2" type="ORF">GCM10009839_39920</name>
</gene>
<dbReference type="InterPro" id="IPR052189">
    <property type="entry name" value="L-asp_N-monooxygenase_NS-form"/>
</dbReference>
<feature type="domain" description="FAD-dependent urate hydroxylase HpyO/Asp monooxygenase CreE-like FAD/NAD(P)-binding" evidence="1">
    <location>
        <begin position="10"/>
        <end position="189"/>
    </location>
</feature>
<accession>A0ABP5FVY8</accession>
<dbReference type="RefSeq" id="WP_344667142.1">
    <property type="nucleotide sequence ID" value="NZ_BAAAQN010000022.1"/>
</dbReference>
<proteinExistence type="predicted"/>
<keyword evidence="3" id="KW-1185">Reference proteome</keyword>
<evidence type="ECO:0000313" key="2">
    <source>
        <dbReference type="EMBL" id="GAA2035266.1"/>
    </source>
</evidence>
<dbReference type="SUPFAM" id="SSF51905">
    <property type="entry name" value="FAD/NAD(P)-binding domain"/>
    <property type="match status" value="1"/>
</dbReference>
<organism evidence="2 3">
    <name type="scientific">Catenulispora yoronensis</name>
    <dbReference type="NCBI Taxonomy" id="450799"/>
    <lineage>
        <taxon>Bacteria</taxon>
        <taxon>Bacillati</taxon>
        <taxon>Actinomycetota</taxon>
        <taxon>Actinomycetes</taxon>
        <taxon>Catenulisporales</taxon>
        <taxon>Catenulisporaceae</taxon>
        <taxon>Catenulispora</taxon>
    </lineage>
</organism>
<evidence type="ECO:0000313" key="3">
    <source>
        <dbReference type="Proteomes" id="UP001500751"/>
    </source>
</evidence>
<protein>
    <submittedName>
        <fullName evidence="2">FAD/NAD(P)-binding protein</fullName>
    </submittedName>
</protein>
<comment type="caution">
    <text evidence="2">The sequence shown here is derived from an EMBL/GenBank/DDBJ whole genome shotgun (WGS) entry which is preliminary data.</text>
</comment>
<evidence type="ECO:0000259" key="1">
    <source>
        <dbReference type="Pfam" id="PF13454"/>
    </source>
</evidence>
<dbReference type="InterPro" id="IPR038732">
    <property type="entry name" value="HpyO/CreE_NAD-binding"/>
</dbReference>
<name>A0ABP5FVY8_9ACTN</name>
<dbReference type="PANTHER" id="PTHR40254:SF1">
    <property type="entry name" value="BLR0577 PROTEIN"/>
    <property type="match status" value="1"/>
</dbReference>
<sequence>MDRELSSSIAIVGAGTRGVSLVERIGANVPELLPGQHIDLYLIDPYPAGPGRVWRVDQPPVLQANSIAGNLTMFTDNSVVCEGPICPGLSFPEWAEAVRSGLYDAPEDPELIAEVKELGEWSYASRRLVSAYLTWAFAEIRDRLPLSVALHVIEDKAVDVADLPTGQQSVMLTNHAPIVVDAVVLAVGHLDARLATREAALQDFAEERDLFYVPPAYSADVNLCTVEPRETVIIRGLGLAFIDFTAMLTEGRGGSFRERADGSLDYIPSGSEPVIVAGSRRGVPHHGKPNYRLTSPPADLPRFLAAEELATSASLNYDRDVAPLVVKEIAWAYYHEYLHQHGIEPAALDDFAARFAGAAWGSSKMRALIAEFVPDPRERFDFDAVVRPLSDQSFEPEQLQDWVRGYIRGDLSRRLDRRYAADLCIVHGVESVLEQLTDEVMLSHLDPQDVQDRVDAQLASLAKQVGSGPPATRLRQLIALSEAGIVRFLGAGMWVEADPATGLFRAGSASSPETVTARTLIEGRLPDATVSRSADELVRALHNRGELAEQVLPGPGNRSYVRGQLLVNRSDGRVLSAAGTAHSRRYALGSYTTSGAQAAFIFPGRNSLILRQNDVTARQLLKGLADQGSTANGERAVMVNS</sequence>
<dbReference type="PANTHER" id="PTHR40254">
    <property type="entry name" value="BLR0577 PROTEIN"/>
    <property type="match status" value="1"/>
</dbReference>
<dbReference type="EMBL" id="BAAAQN010000022">
    <property type="protein sequence ID" value="GAA2035266.1"/>
    <property type="molecule type" value="Genomic_DNA"/>
</dbReference>
<dbReference type="Pfam" id="PF13454">
    <property type="entry name" value="NAD_binding_9"/>
    <property type="match status" value="1"/>
</dbReference>